<dbReference type="PANTHER" id="PTHR21310:SF37">
    <property type="entry name" value="AMINOGLYCOSIDE PHOSPHOTRANSFERASE DOMAIN-CONTAINING PROTEIN"/>
    <property type="match status" value="1"/>
</dbReference>
<evidence type="ECO:0000313" key="1">
    <source>
        <dbReference type="EMBL" id="RAL16949.1"/>
    </source>
</evidence>
<dbReference type="Gene3D" id="3.30.200.20">
    <property type="entry name" value="Phosphorylase Kinase, domain 1"/>
    <property type="match status" value="1"/>
</dbReference>
<sequence>DDAWAKCDEIFELWKNKIFEHDVLRDIGRFVDKHRGGVPEQLFGPERGSFHFWFQMQFSDEGSAVIRFPCPGASMFPEEKVKREVAVIEYLEYFTNLRVPHVLHYGMTEESPRGLGPFIIMEHTSNEGDFIDAINIPGRSRDERAILDPNVSQERLELVYSQMADIMLQLSKQSFTEIGCIGKANEGDKFDDRWVVKHRSLTFNMNETVLPTFIQVLQEREQAAIDRGTLTEADRLSGHMLDSWHSGDFWLNYAARKSWAFDMIYWVKIDRRFFGDGDLDSRLQLLTPEDREQMEVLSPEKQGD</sequence>
<dbReference type="STRING" id="1450537.A0A395IAW0"/>
<dbReference type="RefSeq" id="XP_025556103.1">
    <property type="nucleotide sequence ID" value="XM_025691439.1"/>
</dbReference>
<accession>A0A395IAW0</accession>
<proteinExistence type="predicted"/>
<dbReference type="AlphaFoldDB" id="A0A395IAW0"/>
<dbReference type="InterPro" id="IPR051678">
    <property type="entry name" value="AGP_Transferase"/>
</dbReference>
<protein>
    <recommendedName>
        <fullName evidence="3">Aminoglycoside phosphotransferase domain-containing protein</fullName>
    </recommendedName>
</protein>
<organism evidence="1 2">
    <name type="scientific">Aspergillus homomorphus (strain CBS 101889)</name>
    <dbReference type="NCBI Taxonomy" id="1450537"/>
    <lineage>
        <taxon>Eukaryota</taxon>
        <taxon>Fungi</taxon>
        <taxon>Dikarya</taxon>
        <taxon>Ascomycota</taxon>
        <taxon>Pezizomycotina</taxon>
        <taxon>Eurotiomycetes</taxon>
        <taxon>Eurotiomycetidae</taxon>
        <taxon>Eurotiales</taxon>
        <taxon>Aspergillaceae</taxon>
        <taxon>Aspergillus</taxon>
        <taxon>Aspergillus subgen. Circumdati</taxon>
    </lineage>
</organism>
<keyword evidence="2" id="KW-1185">Reference proteome</keyword>
<reference evidence="1 2" key="1">
    <citation type="submission" date="2018-02" db="EMBL/GenBank/DDBJ databases">
        <title>The genomes of Aspergillus section Nigri reveals drivers in fungal speciation.</title>
        <authorList>
            <consortium name="DOE Joint Genome Institute"/>
            <person name="Vesth T.C."/>
            <person name="Nybo J."/>
            <person name="Theobald S."/>
            <person name="Brandl J."/>
            <person name="Frisvad J.C."/>
            <person name="Nielsen K.F."/>
            <person name="Lyhne E.K."/>
            <person name="Kogle M.E."/>
            <person name="Kuo A."/>
            <person name="Riley R."/>
            <person name="Clum A."/>
            <person name="Nolan M."/>
            <person name="Lipzen A."/>
            <person name="Salamov A."/>
            <person name="Henrissat B."/>
            <person name="Wiebenga A."/>
            <person name="De vries R.P."/>
            <person name="Grigoriev I.V."/>
            <person name="Mortensen U.H."/>
            <person name="Andersen M.R."/>
            <person name="Baker S.E."/>
        </authorList>
    </citation>
    <scope>NUCLEOTIDE SEQUENCE [LARGE SCALE GENOMIC DNA]</scope>
    <source>
        <strain evidence="1 2">CBS 101889</strain>
    </source>
</reference>
<feature type="non-terminal residue" evidence="1">
    <location>
        <position position="1"/>
    </location>
</feature>
<dbReference type="VEuPathDB" id="FungiDB:BO97DRAFT_335747"/>
<dbReference type="EMBL" id="KZ824268">
    <property type="protein sequence ID" value="RAL16949.1"/>
    <property type="molecule type" value="Genomic_DNA"/>
</dbReference>
<dbReference type="PANTHER" id="PTHR21310">
    <property type="entry name" value="AMINOGLYCOSIDE PHOSPHOTRANSFERASE-RELATED-RELATED"/>
    <property type="match status" value="1"/>
</dbReference>
<dbReference type="OrthoDB" id="5412996at2759"/>
<evidence type="ECO:0000313" key="2">
    <source>
        <dbReference type="Proteomes" id="UP000248961"/>
    </source>
</evidence>
<dbReference type="GeneID" id="37195728"/>
<name>A0A395IAW0_ASPHC</name>
<dbReference type="Proteomes" id="UP000248961">
    <property type="component" value="Unassembled WGS sequence"/>
</dbReference>
<gene>
    <name evidence="1" type="ORF">BO97DRAFT_335747</name>
</gene>
<evidence type="ECO:0008006" key="3">
    <source>
        <dbReference type="Google" id="ProtNLM"/>
    </source>
</evidence>